<reference evidence="2 3" key="1">
    <citation type="journal article" date="2010" name="Stand. Genomic Sci.">
        <title>Complete genome sequence of Methanoplanus petrolearius type strain (SEBR 4847).</title>
        <authorList>
            <person name="Brambilla E."/>
            <person name="Djao O.D."/>
            <person name="Daligault H."/>
            <person name="Lapidus A."/>
            <person name="Lucas S."/>
            <person name="Hammon N."/>
            <person name="Nolan M."/>
            <person name="Tice H."/>
            <person name="Cheng J.F."/>
            <person name="Han C."/>
            <person name="Tapia R."/>
            <person name="Goodwin L."/>
            <person name="Pitluck S."/>
            <person name="Liolios K."/>
            <person name="Ivanova N."/>
            <person name="Mavromatis K."/>
            <person name="Mikhailova N."/>
            <person name="Pati A."/>
            <person name="Chen A."/>
            <person name="Palaniappan K."/>
            <person name="Land M."/>
            <person name="Hauser L."/>
            <person name="Chang Y.J."/>
            <person name="Jeffries C.D."/>
            <person name="Rohde M."/>
            <person name="Spring S."/>
            <person name="Sikorski J."/>
            <person name="Goker M."/>
            <person name="Woyke T."/>
            <person name="Bristow J."/>
            <person name="Eisen J.A."/>
            <person name="Markowitz V."/>
            <person name="Hugenholtz P."/>
            <person name="Kyrpides N.C."/>
            <person name="Klenk H.P."/>
        </authorList>
    </citation>
    <scope>NUCLEOTIDE SEQUENCE [LARGE SCALE GENOMIC DNA]</scope>
    <source>
        <strain evidence="3">DSM 11571 / OCM 486 / SEBR 4847</strain>
    </source>
</reference>
<dbReference type="OrthoDB" id="359165at2157"/>
<feature type="domain" description="Damage-control phosphatase ARMT1-like metal-binding" evidence="1">
    <location>
        <begin position="4"/>
        <end position="284"/>
    </location>
</feature>
<dbReference type="AlphaFoldDB" id="E1RKL4"/>
<dbReference type="GeneID" id="9743566"/>
<sequence>MLISEKCVECLLGRIEFECRLTTDDEKIIKKAVSECKQKIMENINSQVPPPEISSELHRHVGTITGNKDPYKKIKESNNKDAIELENRIKDKLTNLHDYCLAASIGNTLDYGSPEHEVTKNLDVFFREEFSKGFAIENIRDFEPFCRNIIYICDNCGEIVFDRLLIKYLKEKKRARIVVVVKKNPIINDATLKEAKELGLDIIADKILTNTDSQAEVGFNSSLISGELEDEMKNADLIISKGMANYESLSEYKKKNNIPPIAFLMMIKCEQVADYFGVPKGSRVAYLEK</sequence>
<dbReference type="Gene3D" id="1.10.8.380">
    <property type="entry name" value="Uncharacterised protein PF01937, DUF89, domain 1"/>
    <property type="match status" value="1"/>
</dbReference>
<dbReference type="InterPro" id="IPR002791">
    <property type="entry name" value="ARMT1-like_metal-bd"/>
</dbReference>
<dbReference type="EMBL" id="CP002117">
    <property type="protein sequence ID" value="ADN35867.1"/>
    <property type="molecule type" value="Genomic_DNA"/>
</dbReference>
<name>E1RKL4_METP4</name>
<dbReference type="HOGENOM" id="CLU_071520_1_0_2"/>
<evidence type="ECO:0000313" key="3">
    <source>
        <dbReference type="Proteomes" id="UP000006565"/>
    </source>
</evidence>
<dbReference type="Pfam" id="PF01937">
    <property type="entry name" value="ARMT1-like_dom"/>
    <property type="match status" value="1"/>
</dbReference>
<dbReference type="SUPFAM" id="SSF111321">
    <property type="entry name" value="AF1104-like"/>
    <property type="match status" value="1"/>
</dbReference>
<dbReference type="STRING" id="679926.Mpet_1101"/>
<dbReference type="RefSeq" id="WP_013329045.1">
    <property type="nucleotide sequence ID" value="NC_014507.1"/>
</dbReference>
<dbReference type="Proteomes" id="UP000006565">
    <property type="component" value="Chromosome"/>
</dbReference>
<proteinExistence type="predicted"/>
<dbReference type="InterPro" id="IPR014444">
    <property type="entry name" value="PH1575-like"/>
</dbReference>
<dbReference type="InterPro" id="IPR036075">
    <property type="entry name" value="ARMT-1-like_metal-bd_sf"/>
</dbReference>
<protein>
    <recommendedName>
        <fullName evidence="1">Damage-control phosphatase ARMT1-like metal-binding domain-containing protein</fullName>
    </recommendedName>
</protein>
<organism evidence="2 3">
    <name type="scientific">Methanolacinia petrolearia (strain DSM 11571 / OCM 486 / SEBR 4847)</name>
    <name type="common">Methanoplanus petrolearius</name>
    <dbReference type="NCBI Taxonomy" id="679926"/>
    <lineage>
        <taxon>Archaea</taxon>
        <taxon>Methanobacteriati</taxon>
        <taxon>Methanobacteriota</taxon>
        <taxon>Stenosarchaea group</taxon>
        <taxon>Methanomicrobia</taxon>
        <taxon>Methanomicrobiales</taxon>
        <taxon>Methanomicrobiaceae</taxon>
        <taxon>Methanolacinia</taxon>
    </lineage>
</organism>
<accession>E1RKL4</accession>
<dbReference type="eggNOG" id="arCOG04410">
    <property type="taxonomic scope" value="Archaea"/>
</dbReference>
<dbReference type="PIRSF" id="PIRSF006593">
    <property type="entry name" value="UCP006593"/>
    <property type="match status" value="1"/>
</dbReference>
<gene>
    <name evidence="2" type="ordered locus">Mpet_1101</name>
</gene>
<keyword evidence="3" id="KW-1185">Reference proteome</keyword>
<dbReference type="Gene3D" id="3.40.50.10880">
    <property type="entry name" value="Uncharacterised protein PF01937, DUF89, domain 3"/>
    <property type="match status" value="1"/>
</dbReference>
<dbReference type="KEGG" id="mpi:Mpet_1101"/>
<evidence type="ECO:0000313" key="2">
    <source>
        <dbReference type="EMBL" id="ADN35867.1"/>
    </source>
</evidence>
<evidence type="ECO:0000259" key="1">
    <source>
        <dbReference type="Pfam" id="PF01937"/>
    </source>
</evidence>
<dbReference type="Gene3D" id="1.10.285.20">
    <property type="entry name" value="Uncharacterised protein PF01937, DUF89, domain 2"/>
    <property type="match status" value="1"/>
</dbReference>